<dbReference type="AlphaFoldDB" id="A0A8D8V0Y3"/>
<evidence type="ECO:0000313" key="1">
    <source>
        <dbReference type="EMBL" id="CAG6715793.1"/>
    </source>
</evidence>
<protein>
    <submittedName>
        <fullName evidence="1">Uncharacterized protein</fullName>
    </submittedName>
</protein>
<proteinExistence type="predicted"/>
<name>A0A8D8V0Y3_9HEMI</name>
<sequence length="115" mass="12823">MKTMVTLQIIIYTLFSDVSTRCRFLQGSATSVQDLSCSFLSMESSLPHFKPKCSVSKFSSTGGSVKSSVIFVSQVSTLFTISVIRCFSSSKDFSPLLDVSLWRWSLETDFITHLN</sequence>
<reference evidence="1" key="1">
    <citation type="submission" date="2021-05" db="EMBL/GenBank/DDBJ databases">
        <authorList>
            <person name="Alioto T."/>
            <person name="Alioto T."/>
            <person name="Gomez Garrido J."/>
        </authorList>
    </citation>
    <scope>NUCLEOTIDE SEQUENCE</scope>
</reference>
<accession>A0A8D8V0Y3</accession>
<organism evidence="1">
    <name type="scientific">Cacopsylla melanoneura</name>
    <dbReference type="NCBI Taxonomy" id="428564"/>
    <lineage>
        <taxon>Eukaryota</taxon>
        <taxon>Metazoa</taxon>
        <taxon>Ecdysozoa</taxon>
        <taxon>Arthropoda</taxon>
        <taxon>Hexapoda</taxon>
        <taxon>Insecta</taxon>
        <taxon>Pterygota</taxon>
        <taxon>Neoptera</taxon>
        <taxon>Paraneoptera</taxon>
        <taxon>Hemiptera</taxon>
        <taxon>Sternorrhyncha</taxon>
        <taxon>Psylloidea</taxon>
        <taxon>Psyllidae</taxon>
        <taxon>Psyllinae</taxon>
        <taxon>Cacopsylla</taxon>
    </lineage>
</organism>
<dbReference type="EMBL" id="HBUF01353608">
    <property type="protein sequence ID" value="CAG6715793.1"/>
    <property type="molecule type" value="Transcribed_RNA"/>
</dbReference>